<feature type="chain" id="PRO_5029054249" description="Probable subtilase-type protease inhibitor" evidence="8">
    <location>
        <begin position="32"/>
        <end position="147"/>
    </location>
</feature>
<dbReference type="PRINTS" id="PR00294">
    <property type="entry name" value="SSBTLNINHBTR"/>
</dbReference>
<comment type="function">
    <text evidence="8">Strong inhibitor of bacterial serine proteases such as subtilisin.</text>
</comment>
<dbReference type="InterPro" id="IPR023549">
    <property type="entry name" value="Subtilisin_inhibitor"/>
</dbReference>
<evidence type="ECO:0000256" key="6">
    <source>
        <dbReference type="ARBA" id="ARBA00022900"/>
    </source>
</evidence>
<evidence type="ECO:0000256" key="5">
    <source>
        <dbReference type="ARBA" id="ARBA00022690"/>
    </source>
</evidence>
<keyword evidence="8" id="KW-0732">Signal</keyword>
<feature type="domain" description="Subtilisin inhibitor" evidence="10">
    <location>
        <begin position="42"/>
        <end position="133"/>
    </location>
</feature>
<reference evidence="11 12" key="1">
    <citation type="submission" date="2019-10" db="EMBL/GenBank/DDBJ databases">
        <title>Streptomyces sp. strain GY16 isolated from leaves of Broussonetia papyrifera.</title>
        <authorList>
            <person name="Mo P."/>
        </authorList>
    </citation>
    <scope>NUCLEOTIDE SEQUENCE [LARGE SCALE GENOMIC DNA]</scope>
    <source>
        <strain evidence="11 12">GY16</strain>
    </source>
</reference>
<keyword evidence="12" id="KW-1185">Reference proteome</keyword>
<name>A0A5P8KH72_9ACTN</name>
<evidence type="ECO:0000256" key="7">
    <source>
        <dbReference type="ARBA" id="ARBA00023157"/>
    </source>
</evidence>
<dbReference type="Proteomes" id="UP000327294">
    <property type="component" value="Chromosome"/>
</dbReference>
<dbReference type="SUPFAM" id="SSF55399">
    <property type="entry name" value="Subtilisin inhibitor"/>
    <property type="match status" value="1"/>
</dbReference>
<evidence type="ECO:0000256" key="8">
    <source>
        <dbReference type="HAMAP-Rule" id="MF_00778"/>
    </source>
</evidence>
<dbReference type="EMBL" id="CP045096">
    <property type="protein sequence ID" value="QFR01890.1"/>
    <property type="molecule type" value="Genomic_DNA"/>
</dbReference>
<evidence type="ECO:0000256" key="9">
    <source>
        <dbReference type="RuleBase" id="RU003471"/>
    </source>
</evidence>
<dbReference type="KEGG" id="sphv:F9278_43350"/>
<comment type="subunit">
    <text evidence="3 8">Homodimer.</text>
</comment>
<dbReference type="AlphaFoldDB" id="A0A5P8KH72"/>
<dbReference type="PROSITE" id="PS00999">
    <property type="entry name" value="SSI"/>
    <property type="match status" value="1"/>
</dbReference>
<dbReference type="NCBIfam" id="NF009715">
    <property type="entry name" value="PRK13244.1-1"/>
    <property type="match status" value="1"/>
</dbReference>
<keyword evidence="5 8" id="KW-0646">Protease inhibitor</keyword>
<feature type="disulfide bond" evidence="8">
    <location>
        <begin position="105"/>
        <end position="135"/>
    </location>
</feature>
<dbReference type="GO" id="GO:0005576">
    <property type="term" value="C:extracellular region"/>
    <property type="evidence" value="ECO:0007669"/>
    <property type="project" value="UniProtKB-SubCell"/>
</dbReference>
<keyword evidence="7 8" id="KW-1015">Disulfide bond</keyword>
<keyword evidence="6 8" id="KW-0722">Serine protease inhibitor</keyword>
<organism evidence="11 12">
    <name type="scientific">Streptomyces phaeolivaceus</name>
    <dbReference type="NCBI Taxonomy" id="2653200"/>
    <lineage>
        <taxon>Bacteria</taxon>
        <taxon>Bacillati</taxon>
        <taxon>Actinomycetota</taxon>
        <taxon>Actinomycetes</taxon>
        <taxon>Kitasatosporales</taxon>
        <taxon>Streptomycetaceae</taxon>
        <taxon>Streptomyces</taxon>
    </lineage>
</organism>
<dbReference type="Gene3D" id="3.30.350.10">
    <property type="entry name" value="Subtilisin inhibitor-like"/>
    <property type="match status" value="1"/>
</dbReference>
<feature type="disulfide bond" evidence="8">
    <location>
        <begin position="69"/>
        <end position="84"/>
    </location>
</feature>
<comment type="similarity">
    <text evidence="2 8 9">Belongs to the protease inhibitor I16 (SSI) family.</text>
</comment>
<evidence type="ECO:0000256" key="4">
    <source>
        <dbReference type="ARBA" id="ARBA00022525"/>
    </source>
</evidence>
<dbReference type="InterPro" id="IPR000691">
    <property type="entry name" value="Prot_inh_I16_SSI"/>
</dbReference>
<keyword evidence="4 8" id="KW-0964">Secreted</keyword>
<dbReference type="HAMAP" id="MF_00778">
    <property type="entry name" value="SSI"/>
    <property type="match status" value="1"/>
</dbReference>
<dbReference type="GO" id="GO:0004867">
    <property type="term" value="F:serine-type endopeptidase inhibitor activity"/>
    <property type="evidence" value="ECO:0007669"/>
    <property type="project" value="UniProtKB-UniRule"/>
</dbReference>
<evidence type="ECO:0000256" key="2">
    <source>
        <dbReference type="ARBA" id="ARBA00010472"/>
    </source>
</evidence>
<proteinExistence type="inferred from homology"/>
<evidence type="ECO:0000259" key="10">
    <source>
        <dbReference type="Pfam" id="PF00720"/>
    </source>
</evidence>
<sequence precursor="true">MHTMPKTARLAATLTLAATAVCGPLTGSAFAAPEPSVTGLYAPSALVLTVGHGENPATVTPERAVTLTCAPKASGTHPAPFDACAELRDSGGDFDALSGRAGAMCSKQYDPVTVTVHGVWQGKRIAYERVFANECLKDSGASVLYAF</sequence>
<protein>
    <recommendedName>
        <fullName evidence="8">Probable subtilase-type protease inhibitor</fullName>
    </recommendedName>
</protein>
<dbReference type="Pfam" id="PF00720">
    <property type="entry name" value="SSI"/>
    <property type="match status" value="1"/>
</dbReference>
<evidence type="ECO:0000256" key="3">
    <source>
        <dbReference type="ARBA" id="ARBA00011738"/>
    </source>
</evidence>
<feature type="signal peptide" evidence="8">
    <location>
        <begin position="1"/>
        <end position="31"/>
    </location>
</feature>
<dbReference type="InterPro" id="IPR036819">
    <property type="entry name" value="Subtilisin_inhibitor-like_sf"/>
</dbReference>
<accession>A0A5P8KH72</accession>
<comment type="subcellular location">
    <subcellularLocation>
        <location evidence="1 8">Secreted</location>
    </subcellularLocation>
</comment>
<evidence type="ECO:0000313" key="11">
    <source>
        <dbReference type="EMBL" id="QFR01890.1"/>
    </source>
</evidence>
<feature type="site" description="Reactive bond" evidence="8">
    <location>
        <begin position="107"/>
        <end position="108"/>
    </location>
</feature>
<gene>
    <name evidence="8" type="primary">sti</name>
    <name evidence="11" type="ORF">F9278_43350</name>
</gene>
<evidence type="ECO:0000256" key="1">
    <source>
        <dbReference type="ARBA" id="ARBA00004613"/>
    </source>
</evidence>
<evidence type="ECO:0000313" key="12">
    <source>
        <dbReference type="Proteomes" id="UP000327294"/>
    </source>
</evidence>
<dbReference type="InterPro" id="IPR020054">
    <property type="entry name" value="Prot_inh_SSI_I16_CS"/>
</dbReference>